<dbReference type="Proteomes" id="UP001597267">
    <property type="component" value="Unassembled WGS sequence"/>
</dbReference>
<keyword evidence="5 6" id="KW-0472">Membrane</keyword>
<protein>
    <submittedName>
        <fullName evidence="7">Polysaccharide biosynthesis C-terminal domain-containing protein</fullName>
    </submittedName>
</protein>
<organism evidence="7 8">
    <name type="scientific">Agrilactobacillus yilanensis</name>
    <dbReference type="NCBI Taxonomy" id="2485997"/>
    <lineage>
        <taxon>Bacteria</taxon>
        <taxon>Bacillati</taxon>
        <taxon>Bacillota</taxon>
        <taxon>Bacilli</taxon>
        <taxon>Lactobacillales</taxon>
        <taxon>Lactobacillaceae</taxon>
        <taxon>Agrilactobacillus</taxon>
    </lineage>
</organism>
<keyword evidence="3 6" id="KW-0812">Transmembrane</keyword>
<feature type="transmembrane region" description="Helical" evidence="6">
    <location>
        <begin position="29"/>
        <end position="50"/>
    </location>
</feature>
<feature type="transmembrane region" description="Helical" evidence="6">
    <location>
        <begin position="424"/>
        <end position="443"/>
    </location>
</feature>
<keyword evidence="8" id="KW-1185">Reference proteome</keyword>
<dbReference type="InterPro" id="IPR050833">
    <property type="entry name" value="Poly_Biosynth_Transport"/>
</dbReference>
<dbReference type="PIRSF" id="PIRSF038958">
    <property type="entry name" value="PG_synth_SpoVB"/>
    <property type="match status" value="1"/>
</dbReference>
<evidence type="ECO:0000256" key="5">
    <source>
        <dbReference type="ARBA" id="ARBA00023136"/>
    </source>
</evidence>
<evidence type="ECO:0000256" key="4">
    <source>
        <dbReference type="ARBA" id="ARBA00022989"/>
    </source>
</evidence>
<comment type="caution">
    <text evidence="7">The sequence shown here is derived from an EMBL/GenBank/DDBJ whole genome shotgun (WGS) entry which is preliminary data.</text>
</comment>
<feature type="transmembrane region" description="Helical" evidence="6">
    <location>
        <begin position="483"/>
        <end position="507"/>
    </location>
</feature>
<feature type="transmembrane region" description="Helical" evidence="6">
    <location>
        <begin position="216"/>
        <end position="235"/>
    </location>
</feature>
<evidence type="ECO:0000256" key="3">
    <source>
        <dbReference type="ARBA" id="ARBA00022692"/>
    </source>
</evidence>
<gene>
    <name evidence="7" type="ORF">ACFQ5M_03780</name>
</gene>
<evidence type="ECO:0000313" key="7">
    <source>
        <dbReference type="EMBL" id="MFD1671209.1"/>
    </source>
</evidence>
<reference evidence="8" key="1">
    <citation type="journal article" date="2019" name="Int. J. Syst. Evol. Microbiol.">
        <title>The Global Catalogue of Microorganisms (GCM) 10K type strain sequencing project: providing services to taxonomists for standard genome sequencing and annotation.</title>
        <authorList>
            <consortium name="The Broad Institute Genomics Platform"/>
            <consortium name="The Broad Institute Genome Sequencing Center for Infectious Disease"/>
            <person name="Wu L."/>
            <person name="Ma J."/>
        </authorList>
    </citation>
    <scope>NUCLEOTIDE SEQUENCE [LARGE SCALE GENOMIC DNA]</scope>
    <source>
        <strain evidence="8">CCM 8896</strain>
    </source>
</reference>
<sequence>MANRPEQTENIQNQNNKNEAHNSLLKGSAWITAGSVFSRILGAIYIIPWITWLGSHYTSANAIFSKGYNVYSLLLVFSAAGIPGAISKQVAHYNSLNEYALGQKLFRQGLKIMALFGLIGALVLYLGAPLLSVVDFKTFEIDSRTIPVFRSLSFAILVIPVMSITRGFFQGYNDMAPSAISQFFEQLARVIYLLVATYIIMQVQKGNYVNAVTHSTFAAFIGALAGIAVLAWVYFRRKSQFDDLAAQSANNLDISTSEIIKQIIHQAIPFIILDSGITIFQIFDQYSFYPMMKDFVIATQDQLDAYFAVFNFNAQKLVMIVISLATALAMTAIPLLAGAHARKDVQGIREQINDTLELFLFVMFPAAFGMSALARPLYTLFYFQNDLGTWVLQFYSYVAIFLGLFTVLAAVLQGLYMNRMAIKYLVVGIITKIVLQYPMIFLFRVFGPLVATCLGMAVTCALMLRALYRAYQFNIGRLVRRTFAMAVFSVIMLVGVSLVVKVFSLFLNGNSRFATILPLTFGVLVGVAIYGYLALKTQLADRILGTRVARIRQRLKIK</sequence>
<name>A0ABW4J5F8_9LACO</name>
<dbReference type="InterPro" id="IPR024923">
    <property type="entry name" value="PG_synth_SpoVB"/>
</dbReference>
<evidence type="ECO:0000313" key="8">
    <source>
        <dbReference type="Proteomes" id="UP001597267"/>
    </source>
</evidence>
<feature type="transmembrane region" description="Helical" evidence="6">
    <location>
        <begin position="317"/>
        <end position="337"/>
    </location>
</feature>
<dbReference type="PANTHER" id="PTHR30250:SF21">
    <property type="entry name" value="LIPID II FLIPPASE MURJ"/>
    <property type="match status" value="1"/>
</dbReference>
<dbReference type="EMBL" id="JBHTOP010000006">
    <property type="protein sequence ID" value="MFD1671209.1"/>
    <property type="molecule type" value="Genomic_DNA"/>
</dbReference>
<feature type="transmembrane region" description="Helical" evidence="6">
    <location>
        <begin position="186"/>
        <end position="204"/>
    </location>
</feature>
<keyword evidence="4 6" id="KW-1133">Transmembrane helix</keyword>
<feature type="transmembrane region" description="Helical" evidence="6">
    <location>
        <begin position="513"/>
        <end position="535"/>
    </location>
</feature>
<proteinExistence type="predicted"/>
<evidence type="ECO:0000256" key="6">
    <source>
        <dbReference type="SAM" id="Phobius"/>
    </source>
</evidence>
<accession>A0ABW4J5F8</accession>
<evidence type="ECO:0000256" key="2">
    <source>
        <dbReference type="ARBA" id="ARBA00022475"/>
    </source>
</evidence>
<feature type="transmembrane region" description="Helical" evidence="6">
    <location>
        <begin position="390"/>
        <end position="412"/>
    </location>
</feature>
<dbReference type="RefSeq" id="WP_125713644.1">
    <property type="nucleotide sequence ID" value="NZ_JBHTOP010000006.1"/>
</dbReference>
<feature type="transmembrane region" description="Helical" evidence="6">
    <location>
        <begin position="358"/>
        <end position="378"/>
    </location>
</feature>
<feature type="transmembrane region" description="Helical" evidence="6">
    <location>
        <begin position="70"/>
        <end position="91"/>
    </location>
</feature>
<dbReference type="Pfam" id="PF01943">
    <property type="entry name" value="Polysacc_synt"/>
    <property type="match status" value="1"/>
</dbReference>
<feature type="transmembrane region" description="Helical" evidence="6">
    <location>
        <begin position="449"/>
        <end position="471"/>
    </location>
</feature>
<evidence type="ECO:0000256" key="1">
    <source>
        <dbReference type="ARBA" id="ARBA00004651"/>
    </source>
</evidence>
<dbReference type="CDD" id="cd13124">
    <property type="entry name" value="MATE_SpoVB_like"/>
    <property type="match status" value="1"/>
</dbReference>
<keyword evidence="2" id="KW-1003">Cell membrane</keyword>
<dbReference type="InterPro" id="IPR002797">
    <property type="entry name" value="Polysacc_synth"/>
</dbReference>
<feature type="transmembrane region" description="Helical" evidence="6">
    <location>
        <begin position="112"/>
        <end position="134"/>
    </location>
</feature>
<comment type="subcellular location">
    <subcellularLocation>
        <location evidence="1">Cell membrane</location>
        <topology evidence="1">Multi-pass membrane protein</topology>
    </subcellularLocation>
</comment>
<dbReference type="PANTHER" id="PTHR30250">
    <property type="entry name" value="PST FAMILY PREDICTED COLANIC ACID TRANSPORTER"/>
    <property type="match status" value="1"/>
</dbReference>
<feature type="transmembrane region" description="Helical" evidence="6">
    <location>
        <begin position="146"/>
        <end position="165"/>
    </location>
</feature>